<dbReference type="AlphaFoldDB" id="A0A2A2T9E3"/>
<evidence type="ECO:0000313" key="4">
    <source>
        <dbReference type="Proteomes" id="UP000217780"/>
    </source>
</evidence>
<name>A0A2A2T9E3_9BURK</name>
<dbReference type="InterPro" id="IPR001638">
    <property type="entry name" value="Solute-binding_3/MltF_N"/>
</dbReference>
<dbReference type="Proteomes" id="UP000217780">
    <property type="component" value="Unassembled WGS sequence"/>
</dbReference>
<evidence type="ECO:0000256" key="1">
    <source>
        <dbReference type="ARBA" id="ARBA00022729"/>
    </source>
</evidence>
<accession>A0A2A2T9E3</accession>
<dbReference type="SUPFAM" id="SSF53850">
    <property type="entry name" value="Periplasmic binding protein-like II"/>
    <property type="match status" value="1"/>
</dbReference>
<dbReference type="Pfam" id="PF00497">
    <property type="entry name" value="SBP_bac_3"/>
    <property type="match status" value="1"/>
</dbReference>
<organism evidence="3 4">
    <name type="scientific">Vandammella animalimorsus</name>
    <dbReference type="NCBI Taxonomy" id="2029117"/>
    <lineage>
        <taxon>Bacteria</taxon>
        <taxon>Pseudomonadati</taxon>
        <taxon>Pseudomonadota</taxon>
        <taxon>Betaproteobacteria</taxon>
        <taxon>Burkholderiales</taxon>
        <taxon>Comamonadaceae</taxon>
        <taxon>Vandammella</taxon>
    </lineage>
</organism>
<proteinExistence type="predicted"/>
<protein>
    <submittedName>
        <fullName evidence="3">Cyclohexadienyl dehydratase</fullName>
    </submittedName>
</protein>
<evidence type="ECO:0000313" key="3">
    <source>
        <dbReference type="EMBL" id="PAX18755.1"/>
    </source>
</evidence>
<dbReference type="Gene3D" id="3.40.190.10">
    <property type="entry name" value="Periplasmic binding protein-like II"/>
    <property type="match status" value="2"/>
</dbReference>
<sequence length="290" mass="32796">MYPVTHRTIQTIRACRAAGPSAIWRHWWLWWRWLAALLLAAAAVLGLLAAPAAQAGERLDRIMEKKLLRVGTPGDYRPFAIKTEGGYSGHDIDLIELIAKELGVRIEYVPTTWKTLLPDLQADRFDIAIGGITRNVARLSQADMLPGYAPFGKVALVRAEHKDRFTTLQSLNQPDVRVIKNPGGTNELFVDAHLGQAQVRTHEHNAQIPALIAEGQGDVMITETYEALHYARADPRLHAAFIEQPLTPRNWLGFLLPLDDADYRRVMHFVWQQMHERGQLREAQTKWLAP</sequence>
<comment type="caution">
    <text evidence="3">The sequence shown here is derived from an EMBL/GenBank/DDBJ whole genome shotgun (WGS) entry which is preliminary data.</text>
</comment>
<gene>
    <name evidence="3" type="ORF">CLI92_01950</name>
</gene>
<feature type="domain" description="Solute-binding protein family 3/N-terminal" evidence="2">
    <location>
        <begin position="67"/>
        <end position="290"/>
    </location>
</feature>
<evidence type="ECO:0000259" key="2">
    <source>
        <dbReference type="SMART" id="SM00062"/>
    </source>
</evidence>
<dbReference type="PANTHER" id="PTHR35936">
    <property type="entry name" value="MEMBRANE-BOUND LYTIC MUREIN TRANSGLYCOSYLASE F"/>
    <property type="match status" value="1"/>
</dbReference>
<dbReference type="PANTHER" id="PTHR35936:SF19">
    <property type="entry name" value="AMINO-ACID-BINDING PROTEIN YXEM-RELATED"/>
    <property type="match status" value="1"/>
</dbReference>
<keyword evidence="1" id="KW-0732">Signal</keyword>
<dbReference type="EMBL" id="NTBI01000001">
    <property type="protein sequence ID" value="PAX18755.1"/>
    <property type="molecule type" value="Genomic_DNA"/>
</dbReference>
<reference evidence="3 4" key="1">
    <citation type="submission" date="2017-08" db="EMBL/GenBank/DDBJ databases">
        <title>WGS of Clinical strains of the CDC Group NO-1 linked to zoonotic infections in humans.</title>
        <authorList>
            <person name="Bernier A.-M."/>
            <person name="Bernard K."/>
        </authorList>
    </citation>
    <scope>NUCLEOTIDE SEQUENCE [LARGE SCALE GENOMIC DNA]</scope>
    <source>
        <strain evidence="3 4">NML91-0035</strain>
    </source>
</reference>
<dbReference type="SMART" id="SM00062">
    <property type="entry name" value="PBPb"/>
    <property type="match status" value="1"/>
</dbReference>